<keyword evidence="3" id="KW-1185">Reference proteome</keyword>
<feature type="domain" description="DUF7770" evidence="1">
    <location>
        <begin position="46"/>
        <end position="194"/>
    </location>
</feature>
<proteinExistence type="predicted"/>
<evidence type="ECO:0000313" key="2">
    <source>
        <dbReference type="EMBL" id="OGE52141.1"/>
    </source>
</evidence>
<dbReference type="GeneID" id="34577210"/>
<gene>
    <name evidence="2" type="ORF">PENARI_c011G00490</name>
</gene>
<sequence length="194" mass="22277">MLIPEPWMHVHGRQQSTWNPIYFVPSRLRTEILNEPFEALRVCCITAEDLFGPNDWALFLSTSEEQRTAVQLDCCVSTHPDVLRPILAGGRKANVLFSVREYLVPLDTELSCKIDVVSGMTIRDVYEQVIEAGLHKFEFTRNGFGHRHWIRSFIHHLSDSGFFVDQAQVAQAKESLRMIWPGGFDLPINEGLFY</sequence>
<protein>
    <recommendedName>
        <fullName evidence="1">DUF7770 domain-containing protein</fullName>
    </recommendedName>
</protein>
<comment type="caution">
    <text evidence="2">The sequence shown here is derived from an EMBL/GenBank/DDBJ whole genome shotgun (WGS) entry which is preliminary data.</text>
</comment>
<reference evidence="2 3" key="1">
    <citation type="journal article" date="2016" name="Sci. Rep.">
        <title>Penicillium arizonense, a new, genome sequenced fungal species, reveals a high chemical diversity in secreted metabolites.</title>
        <authorList>
            <person name="Grijseels S."/>
            <person name="Nielsen J.C."/>
            <person name="Randelovic M."/>
            <person name="Nielsen J."/>
            <person name="Nielsen K.F."/>
            <person name="Workman M."/>
            <person name="Frisvad J.C."/>
        </authorList>
    </citation>
    <scope>NUCLEOTIDE SEQUENCE [LARGE SCALE GENOMIC DNA]</scope>
    <source>
        <strain evidence="2 3">CBS 141311</strain>
    </source>
</reference>
<dbReference type="AlphaFoldDB" id="A0A1F5LGR7"/>
<evidence type="ECO:0000259" key="1">
    <source>
        <dbReference type="Pfam" id="PF24968"/>
    </source>
</evidence>
<dbReference type="RefSeq" id="XP_022487583.1">
    <property type="nucleotide sequence ID" value="XM_022632476.1"/>
</dbReference>
<name>A0A1F5LGR7_PENAI</name>
<dbReference type="OrthoDB" id="416217at2759"/>
<evidence type="ECO:0000313" key="3">
    <source>
        <dbReference type="Proteomes" id="UP000177622"/>
    </source>
</evidence>
<dbReference type="EMBL" id="LXJU01000011">
    <property type="protein sequence ID" value="OGE52141.1"/>
    <property type="molecule type" value="Genomic_DNA"/>
</dbReference>
<dbReference type="InterPro" id="IPR056672">
    <property type="entry name" value="DUF7770"/>
</dbReference>
<accession>A0A1F5LGR7</accession>
<dbReference type="Proteomes" id="UP000177622">
    <property type="component" value="Unassembled WGS sequence"/>
</dbReference>
<dbReference type="Pfam" id="PF24968">
    <property type="entry name" value="DUF7770"/>
    <property type="match status" value="1"/>
</dbReference>
<organism evidence="2 3">
    <name type="scientific">Penicillium arizonense</name>
    <dbReference type="NCBI Taxonomy" id="1835702"/>
    <lineage>
        <taxon>Eukaryota</taxon>
        <taxon>Fungi</taxon>
        <taxon>Dikarya</taxon>
        <taxon>Ascomycota</taxon>
        <taxon>Pezizomycotina</taxon>
        <taxon>Eurotiomycetes</taxon>
        <taxon>Eurotiomycetidae</taxon>
        <taxon>Eurotiales</taxon>
        <taxon>Aspergillaceae</taxon>
        <taxon>Penicillium</taxon>
    </lineage>
</organism>